<keyword evidence="1" id="KW-0812">Transmembrane</keyword>
<evidence type="ECO:0000313" key="3">
    <source>
        <dbReference type="Proteomes" id="UP000037397"/>
    </source>
</evidence>
<dbReference type="PANTHER" id="PTHR35007:SF3">
    <property type="entry name" value="POSSIBLE CONSERVED ALANINE RICH MEMBRANE PROTEIN"/>
    <property type="match status" value="1"/>
</dbReference>
<evidence type="ECO:0000313" key="2">
    <source>
        <dbReference type="EMBL" id="KNX35906.1"/>
    </source>
</evidence>
<keyword evidence="1" id="KW-1133">Transmembrane helix</keyword>
<proteinExistence type="predicted"/>
<dbReference type="OrthoDB" id="5243396at2"/>
<dbReference type="AlphaFoldDB" id="A0A0L6CDE1"/>
<comment type="caution">
    <text evidence="2">The sequence shown here is derived from an EMBL/GenBank/DDBJ whole genome shotgun (WGS) entry which is preliminary data.</text>
</comment>
<accession>A0A0L6CDE1</accession>
<organism evidence="2 3">
    <name type="scientific">Luteipulveratus halotolerans</name>
    <dbReference type="NCBI Taxonomy" id="1631356"/>
    <lineage>
        <taxon>Bacteria</taxon>
        <taxon>Bacillati</taxon>
        <taxon>Actinomycetota</taxon>
        <taxon>Actinomycetes</taxon>
        <taxon>Micrococcales</taxon>
        <taxon>Dermacoccaceae</taxon>
        <taxon>Luteipulveratus</taxon>
    </lineage>
</organism>
<dbReference type="EMBL" id="LAIR01000003">
    <property type="protein sequence ID" value="KNX35906.1"/>
    <property type="molecule type" value="Genomic_DNA"/>
</dbReference>
<sequence>MNVLGVLVGAGFAGGLLLFLTALAGRDGADGTPARRRRKGRLQLTDQEQKRAIVAAGGGLVAAVFTGWLALIVVLPAAVVGVPRLLSSKSDRDRIELLDALEQYTRNLASVTATTSVTGAISATLTSTPARLRGPNEKLVTRLRARQSPEVALRAWADEVDDVAGDLIACTLVMAESASGRGLTQILNGLATQISAQVRQRRAIESDRSTPRWSARWVMGVAALMLGWLVQSEMGEFYRTPAGQIVLLFILGAFVLCFWWLKAASTFKPPTRLLPPSSPKGASA</sequence>
<dbReference type="Proteomes" id="UP000037397">
    <property type="component" value="Unassembled WGS sequence"/>
</dbReference>
<evidence type="ECO:0000256" key="1">
    <source>
        <dbReference type="SAM" id="Phobius"/>
    </source>
</evidence>
<feature type="transmembrane region" description="Helical" evidence="1">
    <location>
        <begin position="242"/>
        <end position="261"/>
    </location>
</feature>
<reference evidence="3" key="1">
    <citation type="submission" date="2015-03" db="EMBL/GenBank/DDBJ databases">
        <title>Luteipulveratus halotolerans sp. nov., a novel actinobacterium (Dermacoccaceae) from Sarawak, Malaysia.</title>
        <authorList>
            <person name="Juboi H."/>
            <person name="Basik A."/>
            <person name="Shamsul S.S."/>
            <person name="Arnold P."/>
            <person name="Schmitt E.K."/>
            <person name="Sanglier J.-J."/>
            <person name="Yeo T."/>
        </authorList>
    </citation>
    <scope>NUCLEOTIDE SEQUENCE [LARGE SCALE GENOMIC DNA]</scope>
    <source>
        <strain evidence="3">C296001</strain>
    </source>
</reference>
<keyword evidence="3" id="KW-1185">Reference proteome</keyword>
<name>A0A0L6CDE1_9MICO</name>
<feature type="transmembrane region" description="Helical" evidence="1">
    <location>
        <begin position="52"/>
        <end position="82"/>
    </location>
</feature>
<keyword evidence="1" id="KW-0472">Membrane</keyword>
<gene>
    <name evidence="2" type="ORF">VV01_21860</name>
</gene>
<dbReference type="PANTHER" id="PTHR35007">
    <property type="entry name" value="INTEGRAL MEMBRANE PROTEIN-RELATED"/>
    <property type="match status" value="1"/>
</dbReference>
<evidence type="ECO:0008006" key="4">
    <source>
        <dbReference type="Google" id="ProtNLM"/>
    </source>
</evidence>
<dbReference type="RefSeq" id="WP_050672174.1">
    <property type="nucleotide sequence ID" value="NZ_LAIR01000003.1"/>
</dbReference>
<protein>
    <recommendedName>
        <fullName evidence="4">Type II secretion system protein GspF domain-containing protein</fullName>
    </recommendedName>
</protein>
<dbReference type="STRING" id="1631356.VV01_21860"/>
<feature type="transmembrane region" description="Helical" evidence="1">
    <location>
        <begin position="213"/>
        <end position="230"/>
    </location>
</feature>